<feature type="region of interest" description="Disordered" evidence="1">
    <location>
        <begin position="63"/>
        <end position="155"/>
    </location>
</feature>
<keyword evidence="2" id="KW-0472">Membrane</keyword>
<protein>
    <submittedName>
        <fullName evidence="3">Uncharacterized protein</fullName>
    </submittedName>
</protein>
<proteinExistence type="predicted"/>
<feature type="compositionally biased region" description="Low complexity" evidence="1">
    <location>
        <begin position="97"/>
        <end position="106"/>
    </location>
</feature>
<gene>
    <name evidence="3" type="ORF">DUNSADRAFT_13415</name>
</gene>
<evidence type="ECO:0000313" key="3">
    <source>
        <dbReference type="EMBL" id="KAF5841339.1"/>
    </source>
</evidence>
<keyword evidence="2" id="KW-0812">Transmembrane</keyword>
<accession>A0ABQ7H389</accession>
<evidence type="ECO:0000256" key="2">
    <source>
        <dbReference type="SAM" id="Phobius"/>
    </source>
</evidence>
<reference evidence="3" key="1">
    <citation type="submission" date="2017-08" db="EMBL/GenBank/DDBJ databases">
        <authorList>
            <person name="Polle J.E."/>
            <person name="Barry K."/>
            <person name="Cushman J."/>
            <person name="Schmutz J."/>
            <person name="Tran D."/>
            <person name="Hathwaick L.T."/>
            <person name="Yim W.C."/>
            <person name="Jenkins J."/>
            <person name="Mckie-Krisberg Z.M."/>
            <person name="Prochnik S."/>
            <person name="Lindquist E."/>
            <person name="Dockter R.B."/>
            <person name="Adam C."/>
            <person name="Molina H."/>
            <person name="Bunkerborg J."/>
            <person name="Jin E."/>
            <person name="Buchheim M."/>
            <person name="Magnuson J."/>
        </authorList>
    </citation>
    <scope>NUCLEOTIDE SEQUENCE</scope>
    <source>
        <strain evidence="3">CCAP 19/18</strain>
    </source>
</reference>
<feature type="non-terminal residue" evidence="3">
    <location>
        <position position="155"/>
    </location>
</feature>
<feature type="compositionally biased region" description="Pro residues" evidence="1">
    <location>
        <begin position="82"/>
        <end position="96"/>
    </location>
</feature>
<feature type="compositionally biased region" description="Pro residues" evidence="1">
    <location>
        <begin position="107"/>
        <end position="121"/>
    </location>
</feature>
<sequence>MGSTPVIPLHGAHVNTASHGQVQGGAAAFLASSVVKKWALGAALTVPVLAVVLGLTPVYIESSQSSKPDVLPATFATNAPTMMPPSPPVLPPPQPLSPSSLRLVPPFSSPPLSPSPPPTPPSTSAMLITPVPPPPSPSKTSLSPLPPPLPPPTPL</sequence>
<feature type="transmembrane region" description="Helical" evidence="2">
    <location>
        <begin position="38"/>
        <end position="60"/>
    </location>
</feature>
<evidence type="ECO:0000313" key="4">
    <source>
        <dbReference type="Proteomes" id="UP000815325"/>
    </source>
</evidence>
<name>A0ABQ7H389_DUNSA</name>
<dbReference type="PRINTS" id="PR01217">
    <property type="entry name" value="PRICHEXTENSN"/>
</dbReference>
<keyword evidence="4" id="KW-1185">Reference proteome</keyword>
<comment type="caution">
    <text evidence="3">The sequence shown here is derived from an EMBL/GenBank/DDBJ whole genome shotgun (WGS) entry which is preliminary data.</text>
</comment>
<dbReference type="Proteomes" id="UP000815325">
    <property type="component" value="Unassembled WGS sequence"/>
</dbReference>
<evidence type="ECO:0000256" key="1">
    <source>
        <dbReference type="SAM" id="MobiDB-lite"/>
    </source>
</evidence>
<keyword evidence="2" id="KW-1133">Transmembrane helix</keyword>
<organism evidence="3 4">
    <name type="scientific">Dunaliella salina</name>
    <name type="common">Green alga</name>
    <name type="synonym">Protococcus salinus</name>
    <dbReference type="NCBI Taxonomy" id="3046"/>
    <lineage>
        <taxon>Eukaryota</taxon>
        <taxon>Viridiplantae</taxon>
        <taxon>Chlorophyta</taxon>
        <taxon>core chlorophytes</taxon>
        <taxon>Chlorophyceae</taxon>
        <taxon>CS clade</taxon>
        <taxon>Chlamydomonadales</taxon>
        <taxon>Dunaliellaceae</taxon>
        <taxon>Dunaliella</taxon>
    </lineage>
</organism>
<dbReference type="EMBL" id="MU069488">
    <property type="protein sequence ID" value="KAF5841339.1"/>
    <property type="molecule type" value="Genomic_DNA"/>
</dbReference>
<feature type="compositionally biased region" description="Pro residues" evidence="1">
    <location>
        <begin position="144"/>
        <end position="155"/>
    </location>
</feature>